<dbReference type="PANTHER" id="PTHR42923:SF26">
    <property type="entry name" value="FMN REDUCTASE LOT6, PUTATIVE (AFU_ORTHOLOGUE AFUA_7G06600)-RELATED"/>
    <property type="match status" value="1"/>
</dbReference>
<evidence type="ECO:0000256" key="1">
    <source>
        <dbReference type="SAM" id="SignalP"/>
    </source>
</evidence>
<evidence type="ECO:0000313" key="3">
    <source>
        <dbReference type="Proteomes" id="UP001303115"/>
    </source>
</evidence>
<evidence type="ECO:0008006" key="4">
    <source>
        <dbReference type="Google" id="ProtNLM"/>
    </source>
</evidence>
<dbReference type="InterPro" id="IPR036188">
    <property type="entry name" value="FAD/NAD-bd_sf"/>
</dbReference>
<reference evidence="3" key="1">
    <citation type="journal article" date="2023" name="Mol. Phylogenet. Evol.">
        <title>Genome-scale phylogeny and comparative genomics of the fungal order Sordariales.</title>
        <authorList>
            <person name="Hensen N."/>
            <person name="Bonometti L."/>
            <person name="Westerberg I."/>
            <person name="Brannstrom I.O."/>
            <person name="Guillou S."/>
            <person name="Cros-Aarteil S."/>
            <person name="Calhoun S."/>
            <person name="Haridas S."/>
            <person name="Kuo A."/>
            <person name="Mondo S."/>
            <person name="Pangilinan J."/>
            <person name="Riley R."/>
            <person name="LaButti K."/>
            <person name="Andreopoulos B."/>
            <person name="Lipzen A."/>
            <person name="Chen C."/>
            <person name="Yan M."/>
            <person name="Daum C."/>
            <person name="Ng V."/>
            <person name="Clum A."/>
            <person name="Steindorff A."/>
            <person name="Ohm R.A."/>
            <person name="Martin F."/>
            <person name="Silar P."/>
            <person name="Natvig D.O."/>
            <person name="Lalanne C."/>
            <person name="Gautier V."/>
            <person name="Ament-Velasquez S.L."/>
            <person name="Kruys A."/>
            <person name="Hutchinson M.I."/>
            <person name="Powell A.J."/>
            <person name="Barry K."/>
            <person name="Miller A.N."/>
            <person name="Grigoriev I.V."/>
            <person name="Debuchy R."/>
            <person name="Gladieux P."/>
            <person name="Hiltunen Thoren M."/>
            <person name="Johannesson H."/>
        </authorList>
    </citation>
    <scope>NUCLEOTIDE SEQUENCE [LARGE SCALE GENOMIC DNA]</scope>
    <source>
        <strain evidence="3">CBS 284.82</strain>
    </source>
</reference>
<dbReference type="Proteomes" id="UP001303115">
    <property type="component" value="Unassembled WGS sequence"/>
</dbReference>
<dbReference type="InterPro" id="IPR050464">
    <property type="entry name" value="Zeta_carotene_desat/Oxidored"/>
</dbReference>
<feature type="chain" id="PRO_5042838577" description="Amine oxidase" evidence="1">
    <location>
        <begin position="24"/>
        <end position="483"/>
    </location>
</feature>
<proteinExistence type="predicted"/>
<dbReference type="GO" id="GO:0016491">
    <property type="term" value="F:oxidoreductase activity"/>
    <property type="evidence" value="ECO:0007669"/>
    <property type="project" value="TreeGrafter"/>
</dbReference>
<dbReference type="Pfam" id="PF13450">
    <property type="entry name" value="NAD_binding_8"/>
    <property type="match status" value="1"/>
</dbReference>
<dbReference type="PANTHER" id="PTHR42923">
    <property type="entry name" value="PROTOPORPHYRINOGEN OXIDASE"/>
    <property type="match status" value="1"/>
</dbReference>
<dbReference type="SUPFAM" id="SSF51905">
    <property type="entry name" value="FAD/NAD(P)-binding domain"/>
    <property type="match status" value="1"/>
</dbReference>
<dbReference type="Gene3D" id="3.50.50.60">
    <property type="entry name" value="FAD/NAD(P)-binding domain"/>
    <property type="match status" value="1"/>
</dbReference>
<gene>
    <name evidence="2" type="ORF">C8A01DRAFT_32569</name>
</gene>
<dbReference type="Gene3D" id="1.10.405.20">
    <property type="match status" value="1"/>
</dbReference>
<keyword evidence="1" id="KW-0732">Signal</keyword>
<keyword evidence="3" id="KW-1185">Reference proteome</keyword>
<protein>
    <recommendedName>
        <fullName evidence="4">Amine oxidase</fullName>
    </recommendedName>
</protein>
<accession>A0AAN6SUN8</accession>
<sequence length="483" mass="53199">MRVPSTGLWSWVLLATAALPVAAQDDESVRTIVRDVAIVGGGASGSYSAVKLREDYNLSVVLIEKEALLGGHVTTWVDPATGRAFDAGVQSYIDIGNAKAFFTRMGIEVTENVRLANTPVYVDFTTGERLTNYTPPASADRTEALKRYLAEAEKYLTVLEPGWWNFPEADDIPAELLLPFGNFAARHNLTAGLPQMFTTTGFSMSDMLSSLTLWFMRSFNVDMCRTLLGINSGFVPASRNNQNLYDAILKRMESDVLLSTTVVSSQRAEDGVILQVRNSISGERTRIMAKRLLFTAPPTEANLRPFDLNLSERGIIRDFEYATSFVGVVSHPSLPLSTSLVNTPSAAQPANWLASFPIAPYNTRFDNYANSSYYRVVAVGDASITEEQARKMVTDSFDNMVQAGTLQQTNPPQPLRFHLFKSHGPMGAHVSLNLLKAGFIQRINSLQGYRATWYNGAAWSAHLTTNLWVFTDGLLAKLVEGLK</sequence>
<organism evidence="2 3">
    <name type="scientific">Parachaetomium inaequale</name>
    <dbReference type="NCBI Taxonomy" id="2588326"/>
    <lineage>
        <taxon>Eukaryota</taxon>
        <taxon>Fungi</taxon>
        <taxon>Dikarya</taxon>
        <taxon>Ascomycota</taxon>
        <taxon>Pezizomycotina</taxon>
        <taxon>Sordariomycetes</taxon>
        <taxon>Sordariomycetidae</taxon>
        <taxon>Sordariales</taxon>
        <taxon>Chaetomiaceae</taxon>
        <taxon>Parachaetomium</taxon>
    </lineage>
</organism>
<name>A0AAN6SUN8_9PEZI</name>
<feature type="signal peptide" evidence="1">
    <location>
        <begin position="1"/>
        <end position="23"/>
    </location>
</feature>
<evidence type="ECO:0000313" key="2">
    <source>
        <dbReference type="EMBL" id="KAK4043252.1"/>
    </source>
</evidence>
<comment type="caution">
    <text evidence="2">The sequence shown here is derived from an EMBL/GenBank/DDBJ whole genome shotgun (WGS) entry which is preliminary data.</text>
</comment>
<dbReference type="Gene3D" id="3.30.70.1990">
    <property type="match status" value="1"/>
</dbReference>
<dbReference type="EMBL" id="MU854329">
    <property type="protein sequence ID" value="KAK4043252.1"/>
    <property type="molecule type" value="Genomic_DNA"/>
</dbReference>
<dbReference type="AlphaFoldDB" id="A0AAN6SUN8"/>